<dbReference type="SUPFAM" id="SSF48452">
    <property type="entry name" value="TPR-like"/>
    <property type="match status" value="1"/>
</dbReference>
<dbReference type="Pfam" id="PF24096">
    <property type="entry name" value="DUF7379"/>
    <property type="match status" value="1"/>
</dbReference>
<protein>
    <submittedName>
        <fullName evidence="4">CHAT domain-containing protein</fullName>
    </submittedName>
</protein>
<gene>
    <name evidence="4" type="ORF">QQ91_0017075</name>
</gene>
<accession>A0ABD4T7T7</accession>
<dbReference type="Pfam" id="PF20308">
    <property type="entry name" value="TPR-S"/>
    <property type="match status" value="1"/>
</dbReference>
<dbReference type="InterPro" id="IPR011990">
    <property type="entry name" value="TPR-like_helical_dom_sf"/>
</dbReference>
<dbReference type="InterPro" id="IPR046880">
    <property type="entry name" value="TPR-S"/>
</dbReference>
<dbReference type="Proteomes" id="UP000031561">
    <property type="component" value="Unassembled WGS sequence"/>
</dbReference>
<dbReference type="InterPro" id="IPR029058">
    <property type="entry name" value="AB_hydrolase_fold"/>
</dbReference>
<comment type="caution">
    <text evidence="4">The sequence shown here is derived from an EMBL/GenBank/DDBJ whole genome shotgun (WGS) entry which is preliminary data.</text>
</comment>
<dbReference type="EMBL" id="JTHE03000100">
    <property type="protein sequence ID" value="MCM1984538.1"/>
    <property type="molecule type" value="Genomic_DNA"/>
</dbReference>
<organism evidence="4 5">
    <name type="scientific">Lyngbya confervoides BDU141951</name>
    <dbReference type="NCBI Taxonomy" id="1574623"/>
    <lineage>
        <taxon>Bacteria</taxon>
        <taxon>Bacillati</taxon>
        <taxon>Cyanobacteriota</taxon>
        <taxon>Cyanophyceae</taxon>
        <taxon>Oscillatoriophycideae</taxon>
        <taxon>Oscillatoriales</taxon>
        <taxon>Microcoleaceae</taxon>
        <taxon>Lyngbya</taxon>
    </lineage>
</organism>
<dbReference type="Pfam" id="PF02450">
    <property type="entry name" value="LCAT"/>
    <property type="match status" value="1"/>
</dbReference>
<sequence>MQHIRIPGGLLMDAVLSAPLGALVGNVIEGEITTVAVSATRQDAAVTIQAEPDAVLELHWSGDIVELVRVDQLAQRYPKLRRADNTLLLPLYRTTQPTRGSREITLERVQKIRVAERIRRTMTEPSAGPSVRSLMTEVIQPLEFASMPAPGLVHLDPDGNVAARVKDAELQADSPYLIFIHGPFSSTAGSFQHLFSSEDWPRLRAQYSLDHLLALDHHTLSQSPAANAVQLAAALPPGAAVHLLTYSRGGLIGDLLCRYPWSSPQESREIQEFFADPAYQTVREELEQLRQILDRKQIQIKRYVRVAAPAAGTMLASKPLDLYLNIMLSAVGKLSGPAAPGYDFLKAIALAVIATGTQAEMLPGLEAMMPHGKKGFAPFLNCADPRGNELAVIAGELQGSGLLTPVKDFFSGLYSWQENDLLVDSRSMFRGVPRNAAWGYYARGPQADHFHYFAEPETRRPMLDWLILKDSSRFETLQPIKTLEADGGVPVIAAPDCQPLDNLPVVFLLPGMMGTHLAIAHRRQWLHLPSLAWGGLALNLALDRTGIEPEGLVEGVYDQLEARLIREYEVIRFGFDWRLSMRHAAHHLAQQIQAQFCSHPRPVYLLAHSMGGLIARTLWVDHAPVWHELIRRGGRLVLLGTPNYGSYVPAQLFTAQHPMMHLLAATDLKNSRKELTQVLRSFPGLVELLPYKDDHDLLNTARWQELAADYAPEESLLQQARDFRQRLNEAVDPDHMVYVAGIAPTTPCRMDHRATLVIFGSTRLGDGTVPWSLGLIEGVQTYYVDAEHGQIPNYLAAHGGVLDLLAQGKTRQLTTDPPPLRRETRDILAPLELENPAVELRLYPNPQDLMETLVGHPSTPQPVPPTLALEITNADVCDAKHAVIVGHYIGDPIVSVESVLDQAMEGTLSRDLRLGCYPGAHGTVRIYPPSPRLPRGVIVIGLGEVGDLQRLELEGNLTRSLLDYALQQLPSEGEPLQEVRVSSLLIGSYGGSKITLEDSVMALVEAALAANQALETQHLGDRVRIAGIEIMELFRDIATAACHFAQTLPQRYEGRVSVASELRIRASSRRSRPYSPYAMGWSRRIRIKKNGTGLHFEVTTDVARSEPFVRPIQWSLLDGMLEKAIQNDREASSVLYQYLLPYQLIENVQQTSDLVLGLDPDVAHIPWELLNPAENAPRRASPLGVKVGILRSLTTQNRRINPRRSAGRRALVIGNPAQVDPTLPGARKEAVAVSKQLLACDLQVESLIDAPSDEIFRALYRHEYDIIHIAAHGQFSDDGSRSGVLLEKGRFLTASEFENLRAVPSLVFLNCCHLGQMETASGSPRLGTIGRLAASVAEQLIRMGVGVVVAAGWAIGDDAAIRFATVLYQRLLEGDNLMAAVRDARAQTHKAGGVEDLTWGAYQVYGDPGYTLYWVDRRQGAGPADARSFVSRHEFAEYLLDFVPQSGRMMQADRHAWQERLGSLGDSLSESWKQDGAIAGAFGRAYGELGDYAEAIDWYEQALKCSNAPLGAIEQLAHLEICLAEQQWANLTPEDRRQRLQTPDAGPFSLFLRAIQRLEAILEIQPSAERYSLVGAIHRRWARVTEASARKSHLEAALAAYQLACDQHPLHLYDPLLHKVGLELCLGKPSEGFFEELDQITESAAACNEDGVPVVLAQVQLFRYLKTSRIDRMPDSEVDAAAQAYFQAWVRGSGMNSRLQEDAMESPVEALAMVMIDPEMQGKMQRFRRSLGTLIGSGGLVVQSSSIKP</sequence>
<proteinExistence type="predicted"/>
<dbReference type="Gene3D" id="3.40.50.1820">
    <property type="entry name" value="alpha/beta hydrolase"/>
    <property type="match status" value="1"/>
</dbReference>
<evidence type="ECO:0000313" key="4">
    <source>
        <dbReference type="EMBL" id="MCM1984538.1"/>
    </source>
</evidence>
<dbReference type="RefSeq" id="WP_201277160.1">
    <property type="nucleotide sequence ID" value="NZ_JTHE03000100.1"/>
</dbReference>
<dbReference type="InterPro" id="IPR055803">
    <property type="entry name" value="DUF7379"/>
</dbReference>
<evidence type="ECO:0000256" key="1">
    <source>
        <dbReference type="SAM" id="Coils"/>
    </source>
</evidence>
<evidence type="ECO:0000259" key="2">
    <source>
        <dbReference type="Pfam" id="PF12770"/>
    </source>
</evidence>
<dbReference type="SUPFAM" id="SSF53474">
    <property type="entry name" value="alpha/beta-Hydrolases"/>
    <property type="match status" value="1"/>
</dbReference>
<dbReference type="InterPro" id="IPR024983">
    <property type="entry name" value="CHAT_dom"/>
</dbReference>
<evidence type="ECO:0000313" key="5">
    <source>
        <dbReference type="Proteomes" id="UP000031561"/>
    </source>
</evidence>
<dbReference type="Gene3D" id="1.25.40.10">
    <property type="entry name" value="Tetratricopeptide repeat domain"/>
    <property type="match status" value="1"/>
</dbReference>
<dbReference type="Pfam" id="PF12770">
    <property type="entry name" value="CHAT"/>
    <property type="match status" value="1"/>
</dbReference>
<name>A0ABD4T7T7_9CYAN</name>
<dbReference type="PANTHER" id="PTHR37946">
    <property type="entry name" value="SLL1969 PROTEIN"/>
    <property type="match status" value="1"/>
</dbReference>
<keyword evidence="1" id="KW-0175">Coiled coil</keyword>
<feature type="domain" description="CHAT" evidence="2">
    <location>
        <begin position="1130"/>
        <end position="1407"/>
    </location>
</feature>
<feature type="coiled-coil region" evidence="1">
    <location>
        <begin position="279"/>
        <end position="306"/>
    </location>
</feature>
<reference evidence="4 5" key="1">
    <citation type="journal article" date="2015" name="Genome Announc.">
        <title>Draft Genome Sequence of Filamentous Marine Cyanobacterium Lyngbya confervoides Strain BDU141951.</title>
        <authorList>
            <person name="Chandrababunaidu M.M."/>
            <person name="Sen D."/>
            <person name="Tripathy S."/>
        </authorList>
    </citation>
    <scope>NUCLEOTIDE SEQUENCE [LARGE SCALE GENOMIC DNA]</scope>
    <source>
        <strain evidence="4 5">BDU141951</strain>
    </source>
</reference>
<dbReference type="InterPro" id="IPR003386">
    <property type="entry name" value="LACT/PDAT_acylTrfase"/>
</dbReference>
<keyword evidence="5" id="KW-1185">Reference proteome</keyword>
<evidence type="ECO:0000259" key="3">
    <source>
        <dbReference type="Pfam" id="PF24096"/>
    </source>
</evidence>
<dbReference type="PANTHER" id="PTHR37946:SF1">
    <property type="entry name" value="SLL1969 PROTEIN"/>
    <property type="match status" value="1"/>
</dbReference>
<feature type="domain" description="DUF7379" evidence="3">
    <location>
        <begin position="177"/>
        <end position="260"/>
    </location>
</feature>